<dbReference type="Proteomes" id="UP001163293">
    <property type="component" value="Chromosome"/>
</dbReference>
<dbReference type="EMBL" id="CP101185">
    <property type="protein sequence ID" value="UYV96014.1"/>
    <property type="molecule type" value="Genomic_DNA"/>
</dbReference>
<dbReference type="RefSeq" id="WP_069695025.1">
    <property type="nucleotide sequence ID" value="NZ_CP043010.1"/>
</dbReference>
<evidence type="ECO:0000313" key="2">
    <source>
        <dbReference type="Proteomes" id="UP001163293"/>
    </source>
</evidence>
<reference evidence="1" key="1">
    <citation type="submission" date="2022-07" db="EMBL/GenBank/DDBJ databases">
        <authorList>
            <person name="Wu T."/>
        </authorList>
    </citation>
    <scope>NUCLEOTIDE SEQUENCE</scope>
    <source>
        <strain evidence="1">SD-1</strain>
    </source>
</reference>
<dbReference type="AlphaFoldDB" id="A0AAX3EE34"/>
<accession>A0AAX3EE34</accession>
<sequence length="115" mass="12730">MANTGIFTQSAASILQDVDEFYFGSALPWYHGTELSKDSSRVRVTLNDPESDDESQTKDYELSATRIKEAYREAKQKGYHLCCAAAIESEQLGFGCVQDLDIILQMACYGGLVFG</sequence>
<evidence type="ECO:0000313" key="1">
    <source>
        <dbReference type="EMBL" id="UYV96014.1"/>
    </source>
</evidence>
<protein>
    <submittedName>
        <fullName evidence="1">Uncharacterized protein</fullName>
    </submittedName>
</protein>
<gene>
    <name evidence="1" type="ORF">NL394_13075</name>
</gene>
<organism evidence="1 2">
    <name type="scientific">Paenarthrobacter ureafaciens</name>
    <dbReference type="NCBI Taxonomy" id="37931"/>
    <lineage>
        <taxon>Bacteria</taxon>
        <taxon>Bacillati</taxon>
        <taxon>Actinomycetota</taxon>
        <taxon>Actinomycetes</taxon>
        <taxon>Micrococcales</taxon>
        <taxon>Micrococcaceae</taxon>
        <taxon>Paenarthrobacter</taxon>
    </lineage>
</organism>
<keyword evidence="2" id="KW-1185">Reference proteome</keyword>
<name>A0AAX3EE34_PAEUR</name>
<proteinExistence type="predicted"/>